<comment type="subcellular location">
    <subcellularLocation>
        <location evidence="1">Nucleus</location>
    </subcellularLocation>
</comment>
<dbReference type="GO" id="GO:0005634">
    <property type="term" value="C:nucleus"/>
    <property type="evidence" value="ECO:0007669"/>
    <property type="project" value="UniProtKB-SubCell"/>
</dbReference>
<feature type="compositionally biased region" description="Basic and acidic residues" evidence="2">
    <location>
        <begin position="15"/>
        <end position="35"/>
    </location>
</feature>
<dbReference type="Gene3D" id="1.10.10.60">
    <property type="entry name" value="Homeodomain-like"/>
    <property type="match status" value="1"/>
</dbReference>
<dbReference type="EMBL" id="BMAT01002377">
    <property type="protein sequence ID" value="GFS05778.1"/>
    <property type="molecule type" value="Genomic_DNA"/>
</dbReference>
<evidence type="ECO:0000313" key="4">
    <source>
        <dbReference type="EMBL" id="GFS05778.1"/>
    </source>
</evidence>
<feature type="DNA-binding region" description="Homeobox" evidence="1">
    <location>
        <begin position="45"/>
        <end position="58"/>
    </location>
</feature>
<proteinExistence type="predicted"/>
<feature type="compositionally biased region" description="Polar residues" evidence="2">
    <location>
        <begin position="1"/>
        <end position="14"/>
    </location>
</feature>
<comment type="caution">
    <text evidence="4">The sequence shown here is derived from an EMBL/GenBank/DDBJ whole genome shotgun (WGS) entry which is preliminary data.</text>
</comment>
<feature type="region of interest" description="Disordered" evidence="2">
    <location>
        <begin position="1"/>
        <end position="35"/>
    </location>
</feature>
<keyword evidence="1" id="KW-0539">Nucleus</keyword>
<evidence type="ECO:0000259" key="3">
    <source>
        <dbReference type="PROSITE" id="PS50071"/>
    </source>
</evidence>
<accession>A0AAV4I5U2</accession>
<dbReference type="PROSITE" id="PS50071">
    <property type="entry name" value="HOMEOBOX_2"/>
    <property type="match status" value="1"/>
</dbReference>
<dbReference type="CDD" id="cd00086">
    <property type="entry name" value="homeodomain"/>
    <property type="match status" value="1"/>
</dbReference>
<gene>
    <name evidence="4" type="ORF">ElyMa_001208400</name>
</gene>
<name>A0AAV4I5U2_9GAST</name>
<evidence type="ECO:0000313" key="5">
    <source>
        <dbReference type="Proteomes" id="UP000762676"/>
    </source>
</evidence>
<protein>
    <submittedName>
        <fullName evidence="4">Homeobox protein Nkx-3.2</fullName>
    </submittedName>
</protein>
<dbReference type="InterPro" id="IPR001356">
    <property type="entry name" value="HD"/>
</dbReference>
<feature type="domain" description="Homeobox" evidence="3">
    <location>
        <begin position="43"/>
        <end position="57"/>
    </location>
</feature>
<keyword evidence="1 4" id="KW-0238">DNA-binding</keyword>
<dbReference type="GO" id="GO:0003677">
    <property type="term" value="F:DNA binding"/>
    <property type="evidence" value="ECO:0007669"/>
    <property type="project" value="UniProtKB-UniRule"/>
</dbReference>
<dbReference type="AlphaFoldDB" id="A0AAV4I5U2"/>
<evidence type="ECO:0000256" key="1">
    <source>
        <dbReference type="PROSITE-ProRule" id="PRU00108"/>
    </source>
</evidence>
<dbReference type="SUPFAM" id="SSF46689">
    <property type="entry name" value="Homeodomain-like"/>
    <property type="match status" value="1"/>
</dbReference>
<dbReference type="Proteomes" id="UP000762676">
    <property type="component" value="Unassembled WGS sequence"/>
</dbReference>
<reference evidence="4 5" key="1">
    <citation type="journal article" date="2021" name="Elife">
        <title>Chloroplast acquisition without the gene transfer in kleptoplastic sea slugs, Plakobranchus ocellatus.</title>
        <authorList>
            <person name="Maeda T."/>
            <person name="Takahashi S."/>
            <person name="Yoshida T."/>
            <person name="Shimamura S."/>
            <person name="Takaki Y."/>
            <person name="Nagai Y."/>
            <person name="Toyoda A."/>
            <person name="Suzuki Y."/>
            <person name="Arimoto A."/>
            <person name="Ishii H."/>
            <person name="Satoh N."/>
            <person name="Nishiyama T."/>
            <person name="Hasebe M."/>
            <person name="Maruyama T."/>
            <person name="Minagawa J."/>
            <person name="Obokata J."/>
            <person name="Shigenobu S."/>
        </authorList>
    </citation>
    <scope>NUCLEOTIDE SEQUENCE [LARGE SCALE GENOMIC DNA]</scope>
</reference>
<organism evidence="4 5">
    <name type="scientific">Elysia marginata</name>
    <dbReference type="NCBI Taxonomy" id="1093978"/>
    <lineage>
        <taxon>Eukaryota</taxon>
        <taxon>Metazoa</taxon>
        <taxon>Spiralia</taxon>
        <taxon>Lophotrochozoa</taxon>
        <taxon>Mollusca</taxon>
        <taxon>Gastropoda</taxon>
        <taxon>Heterobranchia</taxon>
        <taxon>Euthyneura</taxon>
        <taxon>Panpulmonata</taxon>
        <taxon>Sacoglossa</taxon>
        <taxon>Placobranchoidea</taxon>
        <taxon>Plakobranchidae</taxon>
        <taxon>Elysia</taxon>
    </lineage>
</organism>
<sequence length="122" mass="14150">MNKQSCYHSSCKSSETVRYRPAQEDEPHRGRNEERLMGEPGIVKIWFQNRRYKTKRRQMQEEQILTTNAKLTAVSLLVDKAGKSMEDHQRDYMRSLMFGGLPTPPAGGEPRPGGFGTYPYYY</sequence>
<keyword evidence="5" id="KW-1185">Reference proteome</keyword>
<dbReference type="InterPro" id="IPR009057">
    <property type="entry name" value="Homeodomain-like_sf"/>
</dbReference>
<keyword evidence="1 4" id="KW-0371">Homeobox</keyword>
<evidence type="ECO:0000256" key="2">
    <source>
        <dbReference type="SAM" id="MobiDB-lite"/>
    </source>
</evidence>